<dbReference type="Gene3D" id="3.40.630.30">
    <property type="match status" value="1"/>
</dbReference>
<evidence type="ECO:0000259" key="1">
    <source>
        <dbReference type="PROSITE" id="PS51186"/>
    </source>
</evidence>
<name>A0A563DTH7_9MICO</name>
<keyword evidence="2" id="KW-0808">Transferase</keyword>
<dbReference type="SUPFAM" id="SSF55729">
    <property type="entry name" value="Acyl-CoA N-acyltransferases (Nat)"/>
    <property type="match status" value="1"/>
</dbReference>
<evidence type="ECO:0000313" key="2">
    <source>
        <dbReference type="EMBL" id="TWP33560.1"/>
    </source>
</evidence>
<dbReference type="AlphaFoldDB" id="A0A563DTH7"/>
<dbReference type="PROSITE" id="PS51186">
    <property type="entry name" value="GNAT"/>
    <property type="match status" value="1"/>
</dbReference>
<dbReference type="GO" id="GO:0016747">
    <property type="term" value="F:acyltransferase activity, transferring groups other than amino-acyl groups"/>
    <property type="evidence" value="ECO:0007669"/>
    <property type="project" value="InterPro"/>
</dbReference>
<evidence type="ECO:0000313" key="3">
    <source>
        <dbReference type="Proteomes" id="UP000320244"/>
    </source>
</evidence>
<protein>
    <submittedName>
        <fullName evidence="2">GNAT family N-acetyltransferase</fullName>
    </submittedName>
</protein>
<dbReference type="Proteomes" id="UP000320244">
    <property type="component" value="Unassembled WGS sequence"/>
</dbReference>
<dbReference type="EMBL" id="VCQV01000039">
    <property type="protein sequence ID" value="TWP33560.1"/>
    <property type="molecule type" value="Genomic_DNA"/>
</dbReference>
<reference evidence="2 3" key="1">
    <citation type="submission" date="2019-05" db="EMBL/GenBank/DDBJ databases">
        <authorList>
            <person name="Lee S.D."/>
        </authorList>
    </citation>
    <scope>NUCLEOTIDE SEQUENCE [LARGE SCALE GENOMIC DNA]</scope>
    <source>
        <strain evidence="2 3">C5-26</strain>
    </source>
</reference>
<dbReference type="InterPro" id="IPR016181">
    <property type="entry name" value="Acyl_CoA_acyltransferase"/>
</dbReference>
<dbReference type="OrthoDB" id="5192872at2"/>
<feature type="domain" description="N-acetyltransferase" evidence="1">
    <location>
        <begin position="37"/>
        <end position="196"/>
    </location>
</feature>
<sequence>MSPLVGGGRCAGSGPGAILSGLSHQQAGGTDVAKSAVRVSRVTAEDADASEQFAALWTQSRVDTGQSVEWAERAVREGLIRGALARDDVRVYLAASGGRPVGYAVVMDGPLSGLADEPVVWIDQVYVRTECRRGGVSKSLLARIAHDGEAMGAGQIVSCVPTQAKELNRYFARLGFAPAITERTISPAQLLRHLASGEEAEPQAMAIVRRRRSLRARARARVEVAHTGT</sequence>
<reference evidence="2 3" key="2">
    <citation type="submission" date="2019-08" db="EMBL/GenBank/DDBJ databases">
        <title>Jejuicoccus antrihumi gen. nov., sp. nov., a new member of the family Dermacoccaceae isolated from a cave.</title>
        <authorList>
            <person name="Schumann P."/>
            <person name="Kim I.S."/>
        </authorList>
    </citation>
    <scope>NUCLEOTIDE SEQUENCE [LARGE SCALE GENOMIC DNA]</scope>
    <source>
        <strain evidence="2 3">C5-26</strain>
    </source>
</reference>
<gene>
    <name evidence="2" type="ORF">FGL98_20685</name>
</gene>
<proteinExistence type="predicted"/>
<dbReference type="InterPro" id="IPR000182">
    <property type="entry name" value="GNAT_dom"/>
</dbReference>
<dbReference type="Pfam" id="PF00583">
    <property type="entry name" value="Acetyltransf_1"/>
    <property type="match status" value="1"/>
</dbReference>
<accession>A0A563DTH7</accession>
<dbReference type="CDD" id="cd04301">
    <property type="entry name" value="NAT_SF"/>
    <property type="match status" value="1"/>
</dbReference>
<organism evidence="2 3">
    <name type="scientific">Leekyejoonella antrihumi</name>
    <dbReference type="NCBI Taxonomy" id="1660198"/>
    <lineage>
        <taxon>Bacteria</taxon>
        <taxon>Bacillati</taxon>
        <taxon>Actinomycetota</taxon>
        <taxon>Actinomycetes</taxon>
        <taxon>Micrococcales</taxon>
        <taxon>Dermacoccaceae</taxon>
        <taxon>Leekyejoonella</taxon>
    </lineage>
</organism>
<keyword evidence="3" id="KW-1185">Reference proteome</keyword>
<comment type="caution">
    <text evidence="2">The sequence shown here is derived from an EMBL/GenBank/DDBJ whole genome shotgun (WGS) entry which is preliminary data.</text>
</comment>